<dbReference type="RefSeq" id="WP_005601490.1">
    <property type="nucleotide sequence ID" value="NZ_GG663520.1"/>
</dbReference>
<comment type="caution">
    <text evidence="2">The sequence shown here is derived from an EMBL/GenBank/DDBJ whole genome shotgun (WGS) entry which is preliminary data.</text>
</comment>
<name>D4RXL0_9FIRM</name>
<organism evidence="2 3">
    <name type="scientific">Eshraghiella crossota DSM 2876</name>
    <dbReference type="NCBI Taxonomy" id="511680"/>
    <lineage>
        <taxon>Bacteria</taxon>
        <taxon>Bacillati</taxon>
        <taxon>Bacillota</taxon>
        <taxon>Clostridia</taxon>
        <taxon>Lachnospirales</taxon>
        <taxon>Lachnospiraceae</taxon>
        <taxon>Eshraghiella</taxon>
    </lineage>
</organism>
<feature type="signal peptide" evidence="1">
    <location>
        <begin position="1"/>
        <end position="21"/>
    </location>
</feature>
<keyword evidence="3" id="KW-1185">Reference proteome</keyword>
<keyword evidence="1" id="KW-0732">Signal</keyword>
<dbReference type="Proteomes" id="UP000006238">
    <property type="component" value="Unassembled WGS sequence"/>
</dbReference>
<reference evidence="2 3" key="1">
    <citation type="submission" date="2010-02" db="EMBL/GenBank/DDBJ databases">
        <authorList>
            <person name="Weinstock G."/>
            <person name="Sodergren E."/>
            <person name="Clifton S."/>
            <person name="Fulton L."/>
            <person name="Fulton B."/>
            <person name="Courtney L."/>
            <person name="Fronick C."/>
            <person name="Harrison M."/>
            <person name="Strong C."/>
            <person name="Farmer C."/>
            <person name="Delahaunty K."/>
            <person name="Markovic C."/>
            <person name="Hall O."/>
            <person name="Minx P."/>
            <person name="Tomlinson C."/>
            <person name="Mitreva M."/>
            <person name="Nelson J."/>
            <person name="Hou S."/>
            <person name="Wollam A."/>
            <person name="Pepin K.H."/>
            <person name="Johnson M."/>
            <person name="Bhonagiri V."/>
            <person name="Zhang X."/>
            <person name="Suruliraj S."/>
            <person name="Warren W."/>
            <person name="Chinwalla A."/>
            <person name="Mardis E.R."/>
            <person name="Wilson R.K."/>
        </authorList>
    </citation>
    <scope>NUCLEOTIDE SEQUENCE [LARGE SCALE GENOMIC DNA]</scope>
    <source>
        <strain evidence="2 3">DSM 2876</strain>
    </source>
</reference>
<dbReference type="AlphaFoldDB" id="D4RXL0"/>
<evidence type="ECO:0000313" key="3">
    <source>
        <dbReference type="Proteomes" id="UP000006238"/>
    </source>
</evidence>
<dbReference type="GeneID" id="98919360"/>
<protein>
    <submittedName>
        <fullName evidence="2">Uncharacterized protein</fullName>
    </submittedName>
</protein>
<feature type="chain" id="PRO_5039073865" evidence="1">
    <location>
        <begin position="22"/>
        <end position="324"/>
    </location>
</feature>
<accession>D4RXL0</accession>
<proteinExistence type="predicted"/>
<sequence length="324" mass="37324">MKKSIIFIAAIIFAICFTACGNSGEKNTQTETTTNGIKLTEQQLEYLKKLRSDITGIEYVSEEDLNRMLLGTGMELYNPSSGVEVFGLEYNKKSGFDYLAASDSNKKMTLSDVRKFRNKEKEMRIEDLTEYAYTVSEKTLNNSGEKSIIYELDAPITDYENTYMKIWFEIKDDKIKMQVPQLIYRNEADGKTTAFSINYNPMPIESFFENNDYSFENKMIVSVQYSSPRKKSIVLNAINWTDYDYHFNGTCDIYKADTDGNKKEKATTGTYETMTIGGRNNDKYTGWNYFDITFEDELPSGDYIIEVKTDGKNKFTKDLPFTIE</sequence>
<evidence type="ECO:0000313" key="2">
    <source>
        <dbReference type="EMBL" id="EFF69372.1"/>
    </source>
</evidence>
<dbReference type="EMBL" id="ABWN01000019">
    <property type="protein sequence ID" value="EFF69372.1"/>
    <property type="molecule type" value="Genomic_DNA"/>
</dbReference>
<gene>
    <name evidence="2" type="ORF">BUTYVIB_00561</name>
</gene>
<evidence type="ECO:0000256" key="1">
    <source>
        <dbReference type="SAM" id="SignalP"/>
    </source>
</evidence>
<dbReference type="HOGENOM" id="CLU_857072_0_0_9"/>